<organism evidence="2 3">
    <name type="scientific">Aromatoleum aromaticum (strain DSM 19018 / LMG 30748 / EbN1)</name>
    <name type="common">Azoarcus sp. (strain EbN1)</name>
    <dbReference type="NCBI Taxonomy" id="76114"/>
    <lineage>
        <taxon>Bacteria</taxon>
        <taxon>Pseudomonadati</taxon>
        <taxon>Pseudomonadota</taxon>
        <taxon>Betaproteobacteria</taxon>
        <taxon>Rhodocyclales</taxon>
        <taxon>Rhodocyclaceae</taxon>
        <taxon>Aromatoleum</taxon>
    </lineage>
</organism>
<dbReference type="KEGG" id="eba:ebA6470"/>
<evidence type="ECO:0000256" key="1">
    <source>
        <dbReference type="SAM" id="MobiDB-lite"/>
    </source>
</evidence>
<sequence>MFYAAALLPRDHHFEVFTGNHQRIRPRRIAGFEQLQQVGVKLRLPVAVQRREGLVRRSVVGAEDLDPVGRGAEAEVERPARAADVGGVGAEQLDEIRFIAPPQRRAQAGRGRYVGADHAEQFADPAGWRACATAMSAARLLSCMNTPSARGRSRNSASKSGCPARRCTSGSCSSSANRRCTTSRTGASRWVRACCARPAEPLPRSRSMSATNRKPRFRVPSSAWSDCRPRPGVAAPGEKAFS</sequence>
<gene>
    <name evidence="2" type="ORF">ebA6470</name>
</gene>
<dbReference type="EMBL" id="CR555306">
    <property type="protein sequence ID" value="CAI09825.1"/>
    <property type="molecule type" value="Genomic_DNA"/>
</dbReference>
<protein>
    <submittedName>
        <fullName evidence="2">Uncharacterized protein</fullName>
    </submittedName>
</protein>
<dbReference type="STRING" id="76114.ebA6470"/>
<dbReference type="Proteomes" id="UP000006552">
    <property type="component" value="Chromosome"/>
</dbReference>
<keyword evidence="3" id="KW-1185">Reference proteome</keyword>
<name>Q5NYN9_AROAE</name>
<feature type="region of interest" description="Disordered" evidence="1">
    <location>
        <begin position="146"/>
        <end position="180"/>
    </location>
</feature>
<proteinExistence type="predicted"/>
<evidence type="ECO:0000313" key="2">
    <source>
        <dbReference type="EMBL" id="CAI09825.1"/>
    </source>
</evidence>
<reference evidence="2 3" key="1">
    <citation type="journal article" date="2005" name="Arch. Microbiol.">
        <title>The genome sequence of an anaerobic aromatic-degrading denitrifying bacterium, strain EbN1.</title>
        <authorList>
            <person name="Rabus R."/>
            <person name="Kube M."/>
            <person name="Heider J."/>
            <person name="Beck A."/>
            <person name="Heitmann K."/>
            <person name="Widdel F."/>
            <person name="Reinhardt R."/>
        </authorList>
    </citation>
    <scope>NUCLEOTIDE SEQUENCE [LARGE SCALE GENOMIC DNA]</scope>
    <source>
        <strain evidence="2 3">EbN1</strain>
    </source>
</reference>
<feature type="region of interest" description="Disordered" evidence="1">
    <location>
        <begin position="201"/>
        <end position="242"/>
    </location>
</feature>
<dbReference type="HOGENOM" id="CLU_1145375_0_0_4"/>
<feature type="compositionally biased region" description="Polar residues" evidence="1">
    <location>
        <begin position="146"/>
        <end position="159"/>
    </location>
</feature>
<evidence type="ECO:0000313" key="3">
    <source>
        <dbReference type="Proteomes" id="UP000006552"/>
    </source>
</evidence>
<accession>Q5NYN9</accession>
<dbReference type="AlphaFoldDB" id="Q5NYN9"/>
<feature type="compositionally biased region" description="Polar residues" evidence="1">
    <location>
        <begin position="168"/>
        <end position="180"/>
    </location>
</feature>